<protein>
    <submittedName>
        <fullName evidence="2">Uncharacterized protein</fullName>
    </submittedName>
</protein>
<organism evidence="2 3">
    <name type="scientific">Orbilia brochopaga</name>
    <dbReference type="NCBI Taxonomy" id="3140254"/>
    <lineage>
        <taxon>Eukaryota</taxon>
        <taxon>Fungi</taxon>
        <taxon>Dikarya</taxon>
        <taxon>Ascomycota</taxon>
        <taxon>Pezizomycotina</taxon>
        <taxon>Orbiliomycetes</taxon>
        <taxon>Orbiliales</taxon>
        <taxon>Orbiliaceae</taxon>
        <taxon>Orbilia</taxon>
    </lineage>
</organism>
<dbReference type="Proteomes" id="UP001375240">
    <property type="component" value="Unassembled WGS sequence"/>
</dbReference>
<feature type="compositionally biased region" description="Polar residues" evidence="1">
    <location>
        <begin position="176"/>
        <end position="185"/>
    </location>
</feature>
<dbReference type="AlphaFoldDB" id="A0AAV9UG70"/>
<gene>
    <name evidence="2" type="ORF">TWF696_008538</name>
</gene>
<reference evidence="2 3" key="1">
    <citation type="submission" date="2019-10" db="EMBL/GenBank/DDBJ databases">
        <authorList>
            <person name="Palmer J.M."/>
        </authorList>
    </citation>
    <scope>NUCLEOTIDE SEQUENCE [LARGE SCALE GENOMIC DNA]</scope>
    <source>
        <strain evidence="2 3">TWF696</strain>
    </source>
</reference>
<feature type="region of interest" description="Disordered" evidence="1">
    <location>
        <begin position="66"/>
        <end position="196"/>
    </location>
</feature>
<evidence type="ECO:0000313" key="2">
    <source>
        <dbReference type="EMBL" id="KAK6341465.1"/>
    </source>
</evidence>
<sequence length="196" mass="22548">MCYEYHYHSCGLHYYRVTRILPNLCRCPRETQIIDEDEPCDTCDPPQLEAPHTISTQNIQHLKPEDQTGDLEGQESVSGNSSTPWVIDVRGKLKGHEKPTEQVKEDPKKKKSWVSKARNLFKGPAYPENSRRPNDYPVGIRANLRRDKDDEDDTRWDTDLNGQPTPFDEDEDEHNGSGTVTSASARGTRGRWKDFY</sequence>
<accession>A0AAV9UG70</accession>
<feature type="compositionally biased region" description="Polar residues" evidence="1">
    <location>
        <begin position="75"/>
        <end position="84"/>
    </location>
</feature>
<keyword evidence="3" id="KW-1185">Reference proteome</keyword>
<evidence type="ECO:0000256" key="1">
    <source>
        <dbReference type="SAM" id="MobiDB-lite"/>
    </source>
</evidence>
<comment type="caution">
    <text evidence="2">The sequence shown here is derived from an EMBL/GenBank/DDBJ whole genome shotgun (WGS) entry which is preliminary data.</text>
</comment>
<evidence type="ECO:0000313" key="3">
    <source>
        <dbReference type="Proteomes" id="UP001375240"/>
    </source>
</evidence>
<feature type="compositionally biased region" description="Basic and acidic residues" evidence="1">
    <location>
        <begin position="89"/>
        <end position="108"/>
    </location>
</feature>
<proteinExistence type="predicted"/>
<name>A0AAV9UG70_9PEZI</name>
<dbReference type="EMBL" id="JAVHNQ010000007">
    <property type="protein sequence ID" value="KAK6341465.1"/>
    <property type="molecule type" value="Genomic_DNA"/>
</dbReference>